<comment type="caution">
    <text evidence="2">The sequence shown here is derived from an EMBL/GenBank/DDBJ whole genome shotgun (WGS) entry which is preliminary data.</text>
</comment>
<organism evidence="2 3">
    <name type="scientific">Syncephalastrum racemosum</name>
    <name type="common">Filamentous fungus</name>
    <dbReference type="NCBI Taxonomy" id="13706"/>
    <lineage>
        <taxon>Eukaryota</taxon>
        <taxon>Fungi</taxon>
        <taxon>Fungi incertae sedis</taxon>
        <taxon>Mucoromycota</taxon>
        <taxon>Mucoromycotina</taxon>
        <taxon>Mucoromycetes</taxon>
        <taxon>Mucorales</taxon>
        <taxon>Syncephalastraceae</taxon>
        <taxon>Syncephalastrum</taxon>
    </lineage>
</organism>
<evidence type="ECO:0000256" key="1">
    <source>
        <dbReference type="SAM" id="SignalP"/>
    </source>
</evidence>
<protein>
    <submittedName>
        <fullName evidence="2">Uncharacterized protein</fullName>
    </submittedName>
</protein>
<name>A0A1X2HLF5_SYNRA</name>
<proteinExistence type="predicted"/>
<reference evidence="2 3" key="1">
    <citation type="submission" date="2016-07" db="EMBL/GenBank/DDBJ databases">
        <title>Pervasive Adenine N6-methylation of Active Genes in Fungi.</title>
        <authorList>
            <consortium name="DOE Joint Genome Institute"/>
            <person name="Mondo S.J."/>
            <person name="Dannebaum R.O."/>
            <person name="Kuo R.C."/>
            <person name="Labutti K."/>
            <person name="Haridas S."/>
            <person name="Kuo A."/>
            <person name="Salamov A."/>
            <person name="Ahrendt S.R."/>
            <person name="Lipzen A."/>
            <person name="Sullivan W."/>
            <person name="Andreopoulos W.B."/>
            <person name="Clum A."/>
            <person name="Lindquist E."/>
            <person name="Daum C."/>
            <person name="Ramamoorthy G.K."/>
            <person name="Gryganskyi A."/>
            <person name="Culley D."/>
            <person name="Magnuson J.K."/>
            <person name="James T.Y."/>
            <person name="O'Malley M.A."/>
            <person name="Stajich J.E."/>
            <person name="Spatafora J.W."/>
            <person name="Visel A."/>
            <person name="Grigoriev I.V."/>
        </authorList>
    </citation>
    <scope>NUCLEOTIDE SEQUENCE [LARGE SCALE GENOMIC DNA]</scope>
    <source>
        <strain evidence="2 3">NRRL 2496</strain>
    </source>
</reference>
<dbReference type="InParanoid" id="A0A1X2HLF5"/>
<keyword evidence="3" id="KW-1185">Reference proteome</keyword>
<keyword evidence="1" id="KW-0732">Signal</keyword>
<dbReference type="Proteomes" id="UP000242180">
    <property type="component" value="Unassembled WGS sequence"/>
</dbReference>
<dbReference type="EMBL" id="MCGN01000002">
    <property type="protein sequence ID" value="ORZ00244.1"/>
    <property type="molecule type" value="Genomic_DNA"/>
</dbReference>
<sequence length="197" mass="22391">MASIIYFSYARIWTLWLFILEQRQFARWMRVAPAKVIVPNARAMTITISEVCGRGWDQIMRKFPAVVCIQGLLRHELLTKDAISTSRFIPMLESENNGKSDHCIAPPQVKHGLSPEACVPIMSEVKLEEAPSLSMCRSFHPRQESVEISIQRRRDRNGVYNSSAVVRFVARDGRQNCIAPGEQLREQGDRGLEHAAI</sequence>
<gene>
    <name evidence="2" type="ORF">BCR43DRAFT_502032</name>
</gene>
<feature type="chain" id="PRO_5012123228" evidence="1">
    <location>
        <begin position="29"/>
        <end position="197"/>
    </location>
</feature>
<evidence type="ECO:0000313" key="2">
    <source>
        <dbReference type="EMBL" id="ORZ00244.1"/>
    </source>
</evidence>
<accession>A0A1X2HLF5</accession>
<evidence type="ECO:0000313" key="3">
    <source>
        <dbReference type="Proteomes" id="UP000242180"/>
    </source>
</evidence>
<dbReference type="AlphaFoldDB" id="A0A1X2HLF5"/>
<feature type="signal peptide" evidence="1">
    <location>
        <begin position="1"/>
        <end position="28"/>
    </location>
</feature>